<evidence type="ECO:0000313" key="1">
    <source>
        <dbReference type="EMBL" id="GAH80891.1"/>
    </source>
</evidence>
<name>X1IEN3_9ZZZZ</name>
<protein>
    <submittedName>
        <fullName evidence="1">Uncharacterized protein</fullName>
    </submittedName>
</protein>
<reference evidence="1" key="1">
    <citation type="journal article" date="2014" name="Front. Microbiol.">
        <title>High frequency of phylogenetically diverse reductive dehalogenase-homologous genes in deep subseafloor sedimentary metagenomes.</title>
        <authorList>
            <person name="Kawai M."/>
            <person name="Futagami T."/>
            <person name="Toyoda A."/>
            <person name="Takaki Y."/>
            <person name="Nishi S."/>
            <person name="Hori S."/>
            <person name="Arai W."/>
            <person name="Tsubouchi T."/>
            <person name="Morono Y."/>
            <person name="Uchiyama I."/>
            <person name="Ito T."/>
            <person name="Fujiyama A."/>
            <person name="Inagaki F."/>
            <person name="Takami H."/>
        </authorList>
    </citation>
    <scope>NUCLEOTIDE SEQUENCE</scope>
    <source>
        <strain evidence="1">Expedition CK06-06</strain>
    </source>
</reference>
<organism evidence="1">
    <name type="scientific">marine sediment metagenome</name>
    <dbReference type="NCBI Taxonomy" id="412755"/>
    <lineage>
        <taxon>unclassified sequences</taxon>
        <taxon>metagenomes</taxon>
        <taxon>ecological metagenomes</taxon>
    </lineage>
</organism>
<dbReference type="EMBL" id="BARU01039418">
    <property type="protein sequence ID" value="GAH80891.1"/>
    <property type="molecule type" value="Genomic_DNA"/>
</dbReference>
<accession>X1IEN3</accession>
<proteinExistence type="predicted"/>
<dbReference type="AlphaFoldDB" id="X1IEN3"/>
<comment type="caution">
    <text evidence="1">The sequence shown here is derived from an EMBL/GenBank/DDBJ whole genome shotgun (WGS) entry which is preliminary data.</text>
</comment>
<sequence>MSLILRHSQTPVNPDKFFSGGEVSLFLREDPWEAIVVVGIIIRGGPVVG</sequence>
<gene>
    <name evidence="1" type="ORF">S03H2_61099</name>
</gene>